<dbReference type="EMBL" id="JAVDSB010000004">
    <property type="protein sequence ID" value="MDR6551728.1"/>
    <property type="molecule type" value="Genomic_DNA"/>
</dbReference>
<name>A0ABU1NW77_9BACL</name>
<protein>
    <submittedName>
        <fullName evidence="1">Uncharacterized protein</fullName>
    </submittedName>
</protein>
<comment type="caution">
    <text evidence="1">The sequence shown here is derived from an EMBL/GenBank/DDBJ whole genome shotgun (WGS) entry which is preliminary data.</text>
</comment>
<gene>
    <name evidence="1" type="ORF">J2736_002917</name>
</gene>
<proteinExistence type="predicted"/>
<dbReference type="Proteomes" id="UP001267290">
    <property type="component" value="Unassembled WGS sequence"/>
</dbReference>
<evidence type="ECO:0000313" key="1">
    <source>
        <dbReference type="EMBL" id="MDR6551728.1"/>
    </source>
</evidence>
<reference evidence="1 2" key="1">
    <citation type="submission" date="2023-07" db="EMBL/GenBank/DDBJ databases">
        <title>Sorghum-associated microbial communities from plants grown in Nebraska, USA.</title>
        <authorList>
            <person name="Schachtman D."/>
        </authorList>
    </citation>
    <scope>NUCLEOTIDE SEQUENCE [LARGE SCALE GENOMIC DNA]</scope>
    <source>
        <strain evidence="1 2">CC258</strain>
    </source>
</reference>
<accession>A0ABU1NW77</accession>
<evidence type="ECO:0000313" key="2">
    <source>
        <dbReference type="Proteomes" id="UP001267290"/>
    </source>
</evidence>
<organism evidence="1 2">
    <name type="scientific">Paenibacillus qinlingensis</name>
    <dbReference type="NCBI Taxonomy" id="1837343"/>
    <lineage>
        <taxon>Bacteria</taxon>
        <taxon>Bacillati</taxon>
        <taxon>Bacillota</taxon>
        <taxon>Bacilli</taxon>
        <taxon>Bacillales</taxon>
        <taxon>Paenibacillaceae</taxon>
        <taxon>Paenibacillus</taxon>
    </lineage>
</organism>
<sequence length="29" mass="3324">MYVAGHLFFISPNEDHLNNALYLVGEYPV</sequence>
<keyword evidence="2" id="KW-1185">Reference proteome</keyword>